<keyword evidence="4" id="KW-1185">Reference proteome</keyword>
<evidence type="ECO:0000259" key="2">
    <source>
        <dbReference type="Pfam" id="PF25036"/>
    </source>
</evidence>
<dbReference type="Pfam" id="PF25036">
    <property type="entry name" value="VPS13_VAB"/>
    <property type="match status" value="1"/>
</dbReference>
<accession>A0A0V0QVI7</accession>
<name>A0A0V0QVI7_PSEPJ</name>
<dbReference type="PANTHER" id="PTHR16166">
    <property type="entry name" value="VACUOLAR PROTEIN SORTING-ASSOCIATED PROTEIN VPS13"/>
    <property type="match status" value="1"/>
</dbReference>
<evidence type="ECO:0000256" key="1">
    <source>
        <dbReference type="ARBA" id="ARBA00006545"/>
    </source>
</evidence>
<reference evidence="3 4" key="1">
    <citation type="journal article" date="2015" name="Sci. Rep.">
        <title>Genome of the facultative scuticociliatosis pathogen Pseudocohnilembus persalinus provides insight into its virulence through horizontal gene transfer.</title>
        <authorList>
            <person name="Xiong J."/>
            <person name="Wang G."/>
            <person name="Cheng J."/>
            <person name="Tian M."/>
            <person name="Pan X."/>
            <person name="Warren A."/>
            <person name="Jiang C."/>
            <person name="Yuan D."/>
            <person name="Miao W."/>
        </authorList>
    </citation>
    <scope>NUCLEOTIDE SEQUENCE [LARGE SCALE GENOMIC DNA]</scope>
    <source>
        <strain evidence="3">36N120E</strain>
    </source>
</reference>
<dbReference type="GO" id="GO:0006623">
    <property type="term" value="P:protein targeting to vacuole"/>
    <property type="evidence" value="ECO:0007669"/>
    <property type="project" value="TreeGrafter"/>
</dbReference>
<dbReference type="EMBL" id="LDAU01000098">
    <property type="protein sequence ID" value="KRX06214.1"/>
    <property type="molecule type" value="Genomic_DNA"/>
</dbReference>
<evidence type="ECO:0000313" key="3">
    <source>
        <dbReference type="EMBL" id="KRX06214.1"/>
    </source>
</evidence>
<dbReference type="OrthoDB" id="272810at2759"/>
<dbReference type="PANTHER" id="PTHR16166:SF93">
    <property type="entry name" value="INTERMEMBRANE LIPID TRANSFER PROTEIN VPS13"/>
    <property type="match status" value="1"/>
</dbReference>
<dbReference type="InterPro" id="IPR009543">
    <property type="entry name" value="VPS13_VAB"/>
</dbReference>
<dbReference type="InParanoid" id="A0A0V0QVI7"/>
<dbReference type="InterPro" id="IPR026847">
    <property type="entry name" value="VPS13"/>
</dbReference>
<proteinExistence type="inferred from homology"/>
<gene>
    <name evidence="3" type="ORF">PPERSA_06096</name>
</gene>
<comment type="similarity">
    <text evidence="1">Belongs to the VPS13 family.</text>
</comment>
<evidence type="ECO:0000313" key="4">
    <source>
        <dbReference type="Proteomes" id="UP000054937"/>
    </source>
</evidence>
<protein>
    <recommendedName>
        <fullName evidence="2">Vacuolar protein sorting-associated protein 13 VPS13 adaptor binding domain-containing protein</fullName>
    </recommendedName>
</protein>
<sequence length="1575" mass="183445">MNVELLRCSWQALKEVKNFNKVYKRSIVLPFVLNVTTKDELNIDQFDFRKITINRRNNISIEKFVVKLGYKDVVNFQNIMEFQQQQMKRVKWQNKGGQKQIEDPKQKVHSTDDDKDLIVAQENEIVQPVKNNQKQVTQSYQLNCEINGFQLDFINDVDNTCAPVFQIFLHTSTLQYIFNTYKSVFQACLSMECSYFNINLSLWEPFLEKCAINIDYFANEKANPQKYLVLELNNNYQAVNVNLSDQLIKLINITKNSWKKDIEYQKIQQEKIRRKKYQFKDEEQKSNLQLEEVSNSVQDGEDVKLMEFYDTQKETLLIKKSSSQFVIQNLDQSDDQDKQKYSGTDLTEYVSPYSIQNETGYDIEIQDPQNRKWILANKGSMNYRLMNDGDILNNLYMEDYERKSKNKIELTILHPSKVLQPPMGKVNLDTNKSREHTYRNNEGKVYLEAITSLTKKILLIRSNTKIVNNSEFKMEVLFFSNNKMSQLLEIEPFSYLYVPFDECRNKFSFRYAITDNATYSSLVDIVDLIMKGSNSPTNLYSIEMQHSLDHFSIIKIDKSQRMFENQIIIESGIKITNYTPFQINYELFSESNRQISHTGSLKRDQTFIPYNFSLQQHYINMRIKLPGFQKSNICQIHHPKQQAETPQKIDLCDYFGKKGFVDIAVHRSGAVKNVIIYVKTFIVNEAALDFYYFGSTQSSKQNEQVNDYQLVPGQRNTVNKYIQNIYEEEFAQEQKKISIFSGLKKLRLSFSEDIRFSSSPLYVSGIGHDLIYLVNPNDIDSASCYEFSVKVQTNCLNQEYNLFTKMITIYPRNIIVNQTEYDIFVMQYNNKSNISQVEPHSRLPYHWPDQNKPYQISVYLFNKDQMYGKSGPIDFERNLVSFTLRNKDDVKQVIFMKAEIIENNDQKFIVFNECKDNNAIYQIHNQLKDANINVYQTCYTTYDLKQQKKNEDFHFFIPEGQQKQFGWDYPGLGFDKDSQRDIVADIKFKDPLFQIHRLILNIDDIDFKREFVIKSKQDPRKVYKFCITISLEKNTKFIRFIDSQDMHQMGQEEEKIKLQLGLFINKIGISVISSQKAHPKRREIAYMQVDKIEFLCVETKTVRTVQFRCKKLEIDNNESVVTPFPKLLTNYKDLPKDVPFISFVLQQNISAQQMQEDYLWEKVELKSNNKLVYIKLIEIFPFKINVSFKSIGRSNENFIMNFTNAIGVSAKNVDEASVKINGIVMQHVQDTYNGIQTKLIGRYKENLTNQLFKIVGSANLIGNPIGLIKNIGSGMKDLIEMPAEGFVKGSIEGGVGLALGAKSLFKNTIKGTFNSVYGITNAVGTGLSSLTMDEKYIQERQKFNDKKADHALEGVGQGLYSFANGIGQGIAGIFTKPVQEAKKGGVEGFFSGVGKGLMGAVIKPVTGVVDMASKTAEGIKNTTTYFEAKKYNQMRARNPRCFYGREKYFKQYSGEDAEIQLLFNTMRHEKYANLNFLDKFLVNEREILVLTLEFIILMDLKNQKIIWDFETAYFYGCEEINDNQTYQNQAGVRIKLIPTEKQKNQFYFLRINEKKLRQVVIKRLNYLAEIEKYQQ</sequence>
<organism evidence="3 4">
    <name type="scientific">Pseudocohnilembus persalinus</name>
    <name type="common">Ciliate</name>
    <dbReference type="NCBI Taxonomy" id="266149"/>
    <lineage>
        <taxon>Eukaryota</taxon>
        <taxon>Sar</taxon>
        <taxon>Alveolata</taxon>
        <taxon>Ciliophora</taxon>
        <taxon>Intramacronucleata</taxon>
        <taxon>Oligohymenophorea</taxon>
        <taxon>Scuticociliatia</taxon>
        <taxon>Philasterida</taxon>
        <taxon>Pseudocohnilembidae</taxon>
        <taxon>Pseudocohnilembus</taxon>
    </lineage>
</organism>
<comment type="caution">
    <text evidence="3">The sequence shown here is derived from an EMBL/GenBank/DDBJ whole genome shotgun (WGS) entry which is preliminary data.</text>
</comment>
<dbReference type="Proteomes" id="UP000054937">
    <property type="component" value="Unassembled WGS sequence"/>
</dbReference>
<dbReference type="GO" id="GO:0045053">
    <property type="term" value="P:protein retention in Golgi apparatus"/>
    <property type="evidence" value="ECO:0007669"/>
    <property type="project" value="TreeGrafter"/>
</dbReference>
<feature type="domain" description="Vacuolar protein sorting-associated protein 13 VPS13 adaptor binding" evidence="2">
    <location>
        <begin position="427"/>
        <end position="970"/>
    </location>
</feature>